<dbReference type="EMBL" id="CP046147">
    <property type="protein sequence ID" value="WFG40341.1"/>
    <property type="molecule type" value="Genomic_DNA"/>
</dbReference>
<keyword evidence="1" id="KW-0812">Transmembrane</keyword>
<dbReference type="Proteomes" id="UP001219901">
    <property type="component" value="Chromosome"/>
</dbReference>
<evidence type="ECO:0000313" key="4">
    <source>
        <dbReference type="Proteomes" id="UP001219901"/>
    </source>
</evidence>
<keyword evidence="4" id="KW-1185">Reference proteome</keyword>
<evidence type="ECO:0000313" key="5">
    <source>
        <dbReference type="Proteomes" id="UP001321249"/>
    </source>
</evidence>
<organism evidence="3 4">
    <name type="scientific">Candidatus Lucifugimonas marina</name>
    <dbReference type="NCBI Taxonomy" id="3038979"/>
    <lineage>
        <taxon>Bacteria</taxon>
        <taxon>Bacillati</taxon>
        <taxon>Chloroflexota</taxon>
        <taxon>Dehalococcoidia</taxon>
        <taxon>SAR202 cluster</taxon>
        <taxon>Candidatus Lucifugimonadales</taxon>
        <taxon>Candidatus Lucifugimonadaceae</taxon>
        <taxon>Candidatus Lucifugimonas</taxon>
    </lineage>
</organism>
<feature type="transmembrane region" description="Helical" evidence="1">
    <location>
        <begin position="192"/>
        <end position="214"/>
    </location>
</feature>
<reference evidence="4 5" key="1">
    <citation type="submission" date="2019-11" db="EMBL/GenBank/DDBJ databases">
        <authorList>
            <person name="Cho J.-C."/>
        </authorList>
    </citation>
    <scope>NUCLEOTIDE SEQUENCE [LARGE SCALE GENOMIC DNA]</scope>
    <source>
        <strain evidence="3 4">JH1073</strain>
        <strain evidence="2 5">JH702</strain>
    </source>
</reference>
<dbReference type="RefSeq" id="WP_342825470.1">
    <property type="nucleotide sequence ID" value="NZ_CP046146.1"/>
</dbReference>
<gene>
    <name evidence="2" type="ORF">GKO46_09325</name>
    <name evidence="3" type="ORF">GKO48_12215</name>
</gene>
<dbReference type="EMBL" id="WMBE01000003">
    <property type="protein sequence ID" value="MDG0867269.1"/>
    <property type="molecule type" value="Genomic_DNA"/>
</dbReference>
<evidence type="ECO:0000256" key="1">
    <source>
        <dbReference type="SAM" id="Phobius"/>
    </source>
</evidence>
<keyword evidence="1" id="KW-1133">Transmembrane helix</keyword>
<evidence type="ECO:0000313" key="3">
    <source>
        <dbReference type="EMBL" id="WFG40341.1"/>
    </source>
</evidence>
<feature type="transmembrane region" description="Helical" evidence="1">
    <location>
        <begin position="12"/>
        <end position="33"/>
    </location>
</feature>
<reference evidence="3" key="2">
    <citation type="journal article" date="2023" name="Nat. Commun.">
        <title>Cultivation of marine bacteria of the SAR202 clade.</title>
        <authorList>
            <person name="Lim Y."/>
            <person name="Seo J.H."/>
            <person name="Giovannoni S.J."/>
            <person name="Kang I."/>
            <person name="Cho J.C."/>
        </authorList>
    </citation>
    <scope>NUCLEOTIDE SEQUENCE</scope>
    <source>
        <strain evidence="3">JH1073</strain>
    </source>
</reference>
<protein>
    <submittedName>
        <fullName evidence="3">Uncharacterized protein</fullName>
    </submittedName>
</protein>
<dbReference type="AlphaFoldDB" id="A0AAJ6CSK2"/>
<sequence length="250" mass="26904">MAQVTRINFISMAGLVLIIGGIIGISMGAYLYIAADAGLESLDAVYAIQGRYMTYDDEGNFTDRGTAEAGAAILSLLEDDYQFALNRANLDPEDTLVNTPDELMVQYAIITYHTLHGTQTVVLDEAVEYQGVTYEAGTYEVEVDGRYYSDFDRRHPLEGPARTMAWSPLALSLNAQLIGGVNSDLQAGMAHFLAWSVFAGFGAMFVVTGGLVFAGGIQVARRQETEEEAIERVADAIPTTPLVAPSGAAE</sequence>
<evidence type="ECO:0000313" key="2">
    <source>
        <dbReference type="EMBL" id="MDG0867269.1"/>
    </source>
</evidence>
<reference evidence="4" key="3">
    <citation type="submission" date="2023-06" db="EMBL/GenBank/DDBJ databases">
        <title>Pangenomics reveal diversification of enzyme families and niche specialization in globally abundant SAR202 bacteria.</title>
        <authorList>
            <person name="Saw J.H.W."/>
        </authorList>
    </citation>
    <scope>NUCLEOTIDE SEQUENCE [LARGE SCALE GENOMIC DNA]</scope>
    <source>
        <strain evidence="4">JH1073</strain>
    </source>
</reference>
<dbReference type="Proteomes" id="UP001321249">
    <property type="component" value="Unassembled WGS sequence"/>
</dbReference>
<name>A0AAJ6CSK2_9CHLR</name>
<accession>A0AAJ6CSK2</accession>
<proteinExistence type="predicted"/>
<keyword evidence="1" id="KW-0472">Membrane</keyword>